<evidence type="ECO:0000313" key="4">
    <source>
        <dbReference type="Proteomes" id="UP001500962"/>
    </source>
</evidence>
<geneLocation type="plasmid" evidence="2 3">
    <name>unnamed1</name>
</geneLocation>
<dbReference type="EMBL" id="BAAADN010000006">
    <property type="protein sequence ID" value="GAA0451973.1"/>
    <property type="molecule type" value="Genomic_DNA"/>
</dbReference>
<dbReference type="EMBL" id="CP095006">
    <property type="protein sequence ID" value="UOO96720.1"/>
    <property type="molecule type" value="Genomic_DNA"/>
</dbReference>
<dbReference type="RefSeq" id="WP_244705708.1">
    <property type="nucleotide sequence ID" value="NZ_BAAADN010000006.1"/>
</dbReference>
<gene>
    <name evidence="1" type="ORF">GCM10008985_04540</name>
    <name evidence="2" type="ORF">MUK72_16215</name>
</gene>
<protein>
    <submittedName>
        <fullName evidence="1">Uncharacterized protein</fullName>
    </submittedName>
</protein>
<evidence type="ECO:0000313" key="1">
    <source>
        <dbReference type="EMBL" id="GAA0451973.1"/>
    </source>
</evidence>
<reference evidence="1" key="1">
    <citation type="journal article" date="2014" name="Int. J. Syst. Evol. Microbiol.">
        <title>Complete genome sequence of Corynebacterium casei LMG S-19264T (=DSM 44701T), isolated from a smear-ripened cheese.</title>
        <authorList>
            <consortium name="US DOE Joint Genome Institute (JGI-PGF)"/>
            <person name="Walter F."/>
            <person name="Albersmeier A."/>
            <person name="Kalinowski J."/>
            <person name="Ruckert C."/>
        </authorList>
    </citation>
    <scope>NUCLEOTIDE SEQUENCE</scope>
    <source>
        <strain evidence="1">JCM 12289</strain>
    </source>
</reference>
<dbReference type="Proteomes" id="UP001500962">
    <property type="component" value="Unassembled WGS sequence"/>
</dbReference>
<dbReference type="KEGG" id="hdo:MUK72_16215"/>
<reference evidence="1" key="3">
    <citation type="submission" date="2023-12" db="EMBL/GenBank/DDBJ databases">
        <authorList>
            <person name="Sun Q."/>
            <person name="Inoue M."/>
        </authorList>
    </citation>
    <scope>NUCLEOTIDE SEQUENCE</scope>
    <source>
        <strain evidence="1">JCM 12289</strain>
    </source>
</reference>
<evidence type="ECO:0000313" key="2">
    <source>
        <dbReference type="EMBL" id="UOO96720.1"/>
    </source>
</evidence>
<accession>A0AAV3SD53</accession>
<sequence>MLSDKKTVYTDLVDASTSVIDQLFEDTRIVETGQDNWYPDLLFRQDTLFVHETAADATIQVSTKAEADIKETRGSKERYFKHITDARSILEDSLNEEDFVTEPYADPDRGQGRLRVYGWDRDPMWFQAGDYMKTYRWRTPVEVVHACPLGERPPEDRPLPVTGDDTYIGADSHHLYLRGNRGGEYLIDYDDDVGSLYQRNTQMSETPEKMVEVSRTIFVGNPKTGPRLDISSDGTEE</sequence>
<dbReference type="Proteomes" id="UP000830542">
    <property type="component" value="Plasmid unnamed1"/>
</dbReference>
<keyword evidence="2" id="KW-0614">Plasmid</keyword>
<evidence type="ECO:0000313" key="3">
    <source>
        <dbReference type="Proteomes" id="UP000830542"/>
    </source>
</evidence>
<dbReference type="GeneID" id="71763425"/>
<reference evidence="2" key="2">
    <citation type="submission" date="2022-04" db="EMBL/GenBank/DDBJ databases">
        <title>Sequencing and genomic assembly of Halococcus dombrowskii.</title>
        <authorList>
            <person name="Lim S.W."/>
            <person name="MacLea K.S."/>
        </authorList>
    </citation>
    <scope>NUCLEOTIDE SEQUENCE</scope>
    <source>
        <strain evidence="2">H4</strain>
        <plasmid evidence="2">unnamed1</plasmid>
    </source>
</reference>
<proteinExistence type="predicted"/>
<name>A0AAV3SD53_HALDO</name>
<keyword evidence="3" id="KW-1185">Reference proteome</keyword>
<organism evidence="1 4">
    <name type="scientific">Halococcus dombrowskii</name>
    <dbReference type="NCBI Taxonomy" id="179637"/>
    <lineage>
        <taxon>Archaea</taxon>
        <taxon>Methanobacteriati</taxon>
        <taxon>Methanobacteriota</taxon>
        <taxon>Stenosarchaea group</taxon>
        <taxon>Halobacteria</taxon>
        <taxon>Halobacteriales</taxon>
        <taxon>Halococcaceae</taxon>
        <taxon>Halococcus</taxon>
    </lineage>
</organism>
<dbReference type="AlphaFoldDB" id="A0AAV3SD53"/>